<dbReference type="Gene3D" id="3.40.640.10">
    <property type="entry name" value="Type I PLP-dependent aspartate aminotransferase-like (Major domain)"/>
    <property type="match status" value="1"/>
</dbReference>
<evidence type="ECO:0000256" key="4">
    <source>
        <dbReference type="SAM" id="MobiDB-lite"/>
    </source>
</evidence>
<dbReference type="SUPFAM" id="SSF53383">
    <property type="entry name" value="PLP-dependent transferases"/>
    <property type="match status" value="1"/>
</dbReference>
<dbReference type="AlphaFoldDB" id="A0A1S3HBH2"/>
<dbReference type="OMA" id="GHPICAA"/>
<dbReference type="PIRSF" id="PIRSF000521">
    <property type="entry name" value="Transaminase_4ab_Lys_Orn"/>
    <property type="match status" value="1"/>
</dbReference>
<evidence type="ECO:0000313" key="5">
    <source>
        <dbReference type="Proteomes" id="UP000085678"/>
    </source>
</evidence>
<dbReference type="KEGG" id="lak:106153187"/>
<evidence type="ECO:0000313" key="6">
    <source>
        <dbReference type="RefSeq" id="XP_013382484.1"/>
    </source>
</evidence>
<dbReference type="GO" id="GO:0008483">
    <property type="term" value="F:transaminase activity"/>
    <property type="evidence" value="ECO:0007669"/>
    <property type="project" value="InterPro"/>
</dbReference>
<evidence type="ECO:0000256" key="3">
    <source>
        <dbReference type="RuleBase" id="RU003560"/>
    </source>
</evidence>
<keyword evidence="5" id="KW-1185">Reference proteome</keyword>
<gene>
    <name evidence="6" type="primary">LOC106153187</name>
</gene>
<dbReference type="STRING" id="7574.A0A1S3HBH2"/>
<proteinExistence type="inferred from homology"/>
<dbReference type="GO" id="GO:0005739">
    <property type="term" value="C:mitochondrion"/>
    <property type="evidence" value="ECO:0007669"/>
    <property type="project" value="TreeGrafter"/>
</dbReference>
<feature type="compositionally biased region" description="Basic and acidic residues" evidence="4">
    <location>
        <begin position="467"/>
        <end position="478"/>
    </location>
</feature>
<comment type="similarity">
    <text evidence="1 3">Belongs to the class-III pyridoxal-phosphate-dependent aminotransferase family.</text>
</comment>
<dbReference type="InParanoid" id="A0A1S3HBH2"/>
<reference evidence="6" key="1">
    <citation type="submission" date="2025-08" db="UniProtKB">
        <authorList>
            <consortium name="RefSeq"/>
        </authorList>
    </citation>
    <scope>IDENTIFICATION</scope>
    <source>
        <tissue evidence="6">Gonads</tissue>
    </source>
</reference>
<dbReference type="PROSITE" id="PS00600">
    <property type="entry name" value="AA_TRANSFER_CLASS_3"/>
    <property type="match status" value="1"/>
</dbReference>
<evidence type="ECO:0000256" key="1">
    <source>
        <dbReference type="ARBA" id="ARBA00008954"/>
    </source>
</evidence>
<dbReference type="Proteomes" id="UP000085678">
    <property type="component" value="Unplaced"/>
</dbReference>
<dbReference type="InterPro" id="IPR005814">
    <property type="entry name" value="Aminotrans_3"/>
</dbReference>
<dbReference type="PANTHER" id="PTHR45688">
    <property type="match status" value="1"/>
</dbReference>
<dbReference type="GO" id="GO:0030170">
    <property type="term" value="F:pyridoxal phosphate binding"/>
    <property type="evidence" value="ECO:0007669"/>
    <property type="project" value="InterPro"/>
</dbReference>
<dbReference type="InterPro" id="IPR015422">
    <property type="entry name" value="PyrdxlP-dep_Trfase_small"/>
</dbReference>
<name>A0A1S3HBH2_LINAN</name>
<evidence type="ECO:0000256" key="2">
    <source>
        <dbReference type="ARBA" id="ARBA00022898"/>
    </source>
</evidence>
<dbReference type="InterPro" id="IPR049704">
    <property type="entry name" value="Aminotrans_3_PPA_site"/>
</dbReference>
<protein>
    <submittedName>
        <fullName evidence="6">5-phosphohydroxy-L-lysine phospho-lyase</fullName>
    </submittedName>
</protein>
<dbReference type="InterPro" id="IPR015421">
    <property type="entry name" value="PyrdxlP-dep_Trfase_major"/>
</dbReference>
<dbReference type="OrthoDB" id="10261433at2759"/>
<sequence>MPEKFNYRQSLQMRRNYIGKPCKLHFEAAPLKIVCASKQYVYDDNGEEYLDCVNNISHVGHCHPQVVSAGQEQMAKLTTGSGFLNDVVAEYAKRLIETFPESLSVVYFLNSGSEANDLALCLARSYTKNEDVVVIDNAFHGNLSNMVSISPLRFKRQQLKQEDWVHVVPCPDTYRGMVRDPLHPDAGIIYANEVKRLMDQATARGRKIAAFFSECLLSQCGMILPPQSYFENVYRYIRDAGGLCVVDEIANGMGRIGEHMWSFQHWNVVPDIVTIGKPVGNGYPMSAVITRREIADSLKEFSSGFGGNPVSCSMGLAVLDVIKNEKLMSSAKSVGKCLLDGFRAIMPCHPMMGDVRGLGLSVGIEIVTDTDSRKPATEAADMLTYRLKQEKIIISNEGPDKNVMAITPPMCFTADNAQRLIQAFDHALADIEKGTLGRPIRPATEGKYTAAQMSIIVGDEEDVEQEPDSKRTKYFDLD</sequence>
<accession>A0A1S3HBH2</accession>
<dbReference type="CDD" id="cd00610">
    <property type="entry name" value="OAT_like"/>
    <property type="match status" value="1"/>
</dbReference>
<dbReference type="PANTHER" id="PTHR45688:SF13">
    <property type="entry name" value="ALANINE--GLYOXYLATE AMINOTRANSFERASE 2-LIKE"/>
    <property type="match status" value="1"/>
</dbReference>
<dbReference type="Pfam" id="PF00202">
    <property type="entry name" value="Aminotran_3"/>
    <property type="match status" value="1"/>
</dbReference>
<dbReference type="InterPro" id="IPR015424">
    <property type="entry name" value="PyrdxlP-dep_Trfase"/>
</dbReference>
<organism evidence="5 6">
    <name type="scientific">Lingula anatina</name>
    <name type="common">Brachiopod</name>
    <name type="synonym">Lingula unguis</name>
    <dbReference type="NCBI Taxonomy" id="7574"/>
    <lineage>
        <taxon>Eukaryota</taxon>
        <taxon>Metazoa</taxon>
        <taxon>Spiralia</taxon>
        <taxon>Lophotrochozoa</taxon>
        <taxon>Brachiopoda</taxon>
        <taxon>Linguliformea</taxon>
        <taxon>Lingulata</taxon>
        <taxon>Lingulida</taxon>
        <taxon>Linguloidea</taxon>
        <taxon>Lingulidae</taxon>
        <taxon>Lingula</taxon>
    </lineage>
</organism>
<dbReference type="Gene3D" id="3.90.1150.10">
    <property type="entry name" value="Aspartate Aminotransferase, domain 1"/>
    <property type="match status" value="1"/>
</dbReference>
<dbReference type="RefSeq" id="XP_013382484.1">
    <property type="nucleotide sequence ID" value="XM_013527030.1"/>
</dbReference>
<feature type="region of interest" description="Disordered" evidence="4">
    <location>
        <begin position="459"/>
        <end position="478"/>
    </location>
</feature>
<keyword evidence="2 3" id="KW-0663">Pyridoxal phosphate</keyword>
<dbReference type="GeneID" id="106153187"/>